<keyword evidence="3" id="KW-1185">Reference proteome</keyword>
<name>A0ABX0L1W5_9NEIS</name>
<evidence type="ECO:0000256" key="1">
    <source>
        <dbReference type="SAM" id="Phobius"/>
    </source>
</evidence>
<dbReference type="Proteomes" id="UP001515641">
    <property type="component" value="Unassembled WGS sequence"/>
</dbReference>
<feature type="transmembrane region" description="Helical" evidence="1">
    <location>
        <begin position="6"/>
        <end position="23"/>
    </location>
</feature>
<feature type="transmembrane region" description="Helical" evidence="1">
    <location>
        <begin position="30"/>
        <end position="51"/>
    </location>
</feature>
<protein>
    <submittedName>
        <fullName evidence="2">Uncharacterized protein</fullName>
    </submittedName>
</protein>
<reference evidence="2 3" key="1">
    <citation type="submission" date="2020-03" db="EMBL/GenBank/DDBJ databases">
        <title>Draft genome sequence of environmentally isolated cultures.</title>
        <authorList>
            <person name="Wilson H.S."/>
            <person name="De Leon M.E."/>
        </authorList>
    </citation>
    <scope>NUCLEOTIDE SEQUENCE [LARGE SCALE GENOMIC DNA]</scope>
    <source>
        <strain evidence="2 3">HSC-31F16</strain>
    </source>
</reference>
<accession>A0ABX0L1W5</accession>
<dbReference type="EMBL" id="JAAOMA010000007">
    <property type="protein sequence ID" value="NHR04943.1"/>
    <property type="molecule type" value="Genomic_DNA"/>
</dbReference>
<proteinExistence type="predicted"/>
<sequence length="62" mass="7017">MVEFLVNLVMAVLVTAYPLWRIFKRVGLPPYYALLVLVPVLGMLAALWILARSKWPAFEGAK</sequence>
<keyword evidence="1" id="KW-0472">Membrane</keyword>
<organism evidence="2 3">
    <name type="scientific">Chromobacterium fluminis</name>
    <dbReference type="NCBI Taxonomy" id="3044269"/>
    <lineage>
        <taxon>Bacteria</taxon>
        <taxon>Pseudomonadati</taxon>
        <taxon>Pseudomonadota</taxon>
        <taxon>Betaproteobacteria</taxon>
        <taxon>Neisseriales</taxon>
        <taxon>Chromobacteriaceae</taxon>
        <taxon>Chromobacterium</taxon>
    </lineage>
</organism>
<keyword evidence="1" id="KW-0812">Transmembrane</keyword>
<gene>
    <name evidence="2" type="ORF">HA052_07000</name>
</gene>
<evidence type="ECO:0000313" key="3">
    <source>
        <dbReference type="Proteomes" id="UP001515641"/>
    </source>
</evidence>
<evidence type="ECO:0000313" key="2">
    <source>
        <dbReference type="EMBL" id="NHR04943.1"/>
    </source>
</evidence>
<comment type="caution">
    <text evidence="2">The sequence shown here is derived from an EMBL/GenBank/DDBJ whole genome shotgun (WGS) entry which is preliminary data.</text>
</comment>
<keyword evidence="1" id="KW-1133">Transmembrane helix</keyword>